<sequence>MFAVTSMFDFIASAGILSGLAAFPYLICLKNVLISSIAGEGASTGNSVGTAPMSGGFSRADLFKGFTKCSSTLKSQ</sequence>
<keyword evidence="1" id="KW-0472">Membrane</keyword>
<evidence type="ECO:0000313" key="2">
    <source>
        <dbReference type="EMBL" id="VDP82322.1"/>
    </source>
</evidence>
<evidence type="ECO:0000313" key="3">
    <source>
        <dbReference type="Proteomes" id="UP000279833"/>
    </source>
</evidence>
<reference evidence="4" key="1">
    <citation type="submission" date="2016-06" db="UniProtKB">
        <authorList>
            <consortium name="WormBaseParasite"/>
        </authorList>
    </citation>
    <scope>IDENTIFICATION</scope>
</reference>
<evidence type="ECO:0000313" key="4">
    <source>
        <dbReference type="WBParaSite" id="SCUD_0002330001-mRNA-1"/>
    </source>
</evidence>
<keyword evidence="1" id="KW-1133">Transmembrane helix</keyword>
<dbReference type="AlphaFoldDB" id="A0A183L7H7"/>
<organism evidence="4">
    <name type="scientific">Schistosoma curassoni</name>
    <dbReference type="NCBI Taxonomy" id="6186"/>
    <lineage>
        <taxon>Eukaryota</taxon>
        <taxon>Metazoa</taxon>
        <taxon>Spiralia</taxon>
        <taxon>Lophotrochozoa</taxon>
        <taxon>Platyhelminthes</taxon>
        <taxon>Trematoda</taxon>
        <taxon>Digenea</taxon>
        <taxon>Strigeidida</taxon>
        <taxon>Schistosomatoidea</taxon>
        <taxon>Schistosomatidae</taxon>
        <taxon>Schistosoma</taxon>
    </lineage>
</organism>
<name>A0A183L7H7_9TREM</name>
<reference evidence="2 3" key="2">
    <citation type="submission" date="2018-11" db="EMBL/GenBank/DDBJ databases">
        <authorList>
            <consortium name="Pathogen Informatics"/>
        </authorList>
    </citation>
    <scope>NUCLEOTIDE SEQUENCE [LARGE SCALE GENOMIC DNA]</scope>
    <source>
        <strain evidence="2">Dakar</strain>
        <strain evidence="3">Dakar, Senegal</strain>
    </source>
</reference>
<dbReference type="Proteomes" id="UP000279833">
    <property type="component" value="Unassembled WGS sequence"/>
</dbReference>
<protein>
    <submittedName>
        <fullName evidence="4">Secreted protein</fullName>
    </submittedName>
</protein>
<keyword evidence="3" id="KW-1185">Reference proteome</keyword>
<proteinExistence type="predicted"/>
<accession>A0A183L7H7</accession>
<keyword evidence="1" id="KW-0812">Transmembrane</keyword>
<gene>
    <name evidence="2" type="ORF">SCUD_LOCUS23297</name>
</gene>
<dbReference type="WBParaSite" id="SCUD_0002330001-mRNA-1">
    <property type="protein sequence ID" value="SCUD_0002330001-mRNA-1"/>
    <property type="gene ID" value="SCUD_0002330001"/>
</dbReference>
<feature type="transmembrane region" description="Helical" evidence="1">
    <location>
        <begin position="7"/>
        <end position="27"/>
    </location>
</feature>
<evidence type="ECO:0000256" key="1">
    <source>
        <dbReference type="SAM" id="Phobius"/>
    </source>
</evidence>
<dbReference type="EMBL" id="UZAK01053533">
    <property type="protein sequence ID" value="VDP82322.1"/>
    <property type="molecule type" value="Genomic_DNA"/>
</dbReference>